<sequence>MESPSPSPSKSQRRDTILNSEFYSKNSSSQLESPFTKSKDMWLDDSNIVLVCDSIGFRIHRGVLALHSSVFKDMFDSSMPTDDCEDCAVVLLQDTAEDLLLLFKMFYFRRYKKKDLPLETLRSLLRLSRKYTIDELFEEMTEYLTFIFPSSLEEYRSHHRRATKGPQSHACREDGQRVRHHGYPPHGVIHVCPLTSRREARWLSFGWPFACQASLQYLAGAILAF</sequence>
<gene>
    <name evidence="1" type="ORF">BV25DRAFT_1814700</name>
</gene>
<evidence type="ECO:0000313" key="2">
    <source>
        <dbReference type="Proteomes" id="UP000814140"/>
    </source>
</evidence>
<dbReference type="EMBL" id="MU277272">
    <property type="protein sequence ID" value="KAI0056063.1"/>
    <property type="molecule type" value="Genomic_DNA"/>
</dbReference>
<keyword evidence="2" id="KW-1185">Reference proteome</keyword>
<accession>A0ACB8SJK8</accession>
<protein>
    <submittedName>
        <fullName evidence="1">Uncharacterized protein</fullName>
    </submittedName>
</protein>
<proteinExistence type="predicted"/>
<organism evidence="1 2">
    <name type="scientific">Artomyces pyxidatus</name>
    <dbReference type="NCBI Taxonomy" id="48021"/>
    <lineage>
        <taxon>Eukaryota</taxon>
        <taxon>Fungi</taxon>
        <taxon>Dikarya</taxon>
        <taxon>Basidiomycota</taxon>
        <taxon>Agaricomycotina</taxon>
        <taxon>Agaricomycetes</taxon>
        <taxon>Russulales</taxon>
        <taxon>Auriscalpiaceae</taxon>
        <taxon>Artomyces</taxon>
    </lineage>
</organism>
<name>A0ACB8SJK8_9AGAM</name>
<evidence type="ECO:0000313" key="1">
    <source>
        <dbReference type="EMBL" id="KAI0056063.1"/>
    </source>
</evidence>
<comment type="caution">
    <text evidence="1">The sequence shown here is derived from an EMBL/GenBank/DDBJ whole genome shotgun (WGS) entry which is preliminary data.</text>
</comment>
<reference evidence="1" key="1">
    <citation type="submission" date="2021-03" db="EMBL/GenBank/DDBJ databases">
        <authorList>
            <consortium name="DOE Joint Genome Institute"/>
            <person name="Ahrendt S."/>
            <person name="Looney B.P."/>
            <person name="Miyauchi S."/>
            <person name="Morin E."/>
            <person name="Drula E."/>
            <person name="Courty P.E."/>
            <person name="Chicoki N."/>
            <person name="Fauchery L."/>
            <person name="Kohler A."/>
            <person name="Kuo A."/>
            <person name="Labutti K."/>
            <person name="Pangilinan J."/>
            <person name="Lipzen A."/>
            <person name="Riley R."/>
            <person name="Andreopoulos W."/>
            <person name="He G."/>
            <person name="Johnson J."/>
            <person name="Barry K.W."/>
            <person name="Grigoriev I.V."/>
            <person name="Nagy L."/>
            <person name="Hibbett D."/>
            <person name="Henrissat B."/>
            <person name="Matheny P.B."/>
            <person name="Labbe J."/>
            <person name="Martin F."/>
        </authorList>
    </citation>
    <scope>NUCLEOTIDE SEQUENCE</scope>
    <source>
        <strain evidence="1">HHB10654</strain>
    </source>
</reference>
<reference evidence="1" key="2">
    <citation type="journal article" date="2022" name="New Phytol.">
        <title>Evolutionary transition to the ectomycorrhizal habit in the genomes of a hyperdiverse lineage of mushroom-forming fungi.</title>
        <authorList>
            <person name="Looney B."/>
            <person name="Miyauchi S."/>
            <person name="Morin E."/>
            <person name="Drula E."/>
            <person name="Courty P.E."/>
            <person name="Kohler A."/>
            <person name="Kuo A."/>
            <person name="LaButti K."/>
            <person name="Pangilinan J."/>
            <person name="Lipzen A."/>
            <person name="Riley R."/>
            <person name="Andreopoulos W."/>
            <person name="He G."/>
            <person name="Johnson J."/>
            <person name="Nolan M."/>
            <person name="Tritt A."/>
            <person name="Barry K.W."/>
            <person name="Grigoriev I.V."/>
            <person name="Nagy L.G."/>
            <person name="Hibbett D."/>
            <person name="Henrissat B."/>
            <person name="Matheny P.B."/>
            <person name="Labbe J."/>
            <person name="Martin F.M."/>
        </authorList>
    </citation>
    <scope>NUCLEOTIDE SEQUENCE</scope>
    <source>
        <strain evidence="1">HHB10654</strain>
    </source>
</reference>
<dbReference type="Proteomes" id="UP000814140">
    <property type="component" value="Unassembled WGS sequence"/>
</dbReference>